<reference evidence="15" key="2">
    <citation type="journal article" date="2017" name="Nat. Plants">
        <title>The Aegilops tauschii genome reveals multiple impacts of transposons.</title>
        <authorList>
            <person name="Zhao G."/>
            <person name="Zou C."/>
            <person name="Li K."/>
            <person name="Wang K."/>
            <person name="Li T."/>
            <person name="Gao L."/>
            <person name="Zhang X."/>
            <person name="Wang H."/>
            <person name="Yang Z."/>
            <person name="Liu X."/>
            <person name="Jiang W."/>
            <person name="Mao L."/>
            <person name="Kong X."/>
            <person name="Jiao Y."/>
            <person name="Jia J."/>
        </authorList>
    </citation>
    <scope>NUCLEOTIDE SEQUENCE [LARGE SCALE GENOMIC DNA]</scope>
    <source>
        <strain evidence="15">cv. AL8/78</strain>
    </source>
</reference>
<evidence type="ECO:0000256" key="1">
    <source>
        <dbReference type="ARBA" id="ARBA00004123"/>
    </source>
</evidence>
<evidence type="ECO:0000256" key="8">
    <source>
        <dbReference type="ARBA" id="ARBA00023242"/>
    </source>
</evidence>
<reference evidence="14" key="5">
    <citation type="journal article" date="2021" name="G3 (Bethesda)">
        <title>Aegilops tauschii genome assembly Aet v5.0 features greater sequence contiguity and improved annotation.</title>
        <authorList>
            <person name="Wang L."/>
            <person name="Zhu T."/>
            <person name="Rodriguez J.C."/>
            <person name="Deal K.R."/>
            <person name="Dubcovsky J."/>
            <person name="McGuire P.E."/>
            <person name="Lux T."/>
            <person name="Spannagl M."/>
            <person name="Mayer K.F.X."/>
            <person name="Baldrich P."/>
            <person name="Meyers B.C."/>
            <person name="Huo N."/>
            <person name="Gu Y.Q."/>
            <person name="Zhou H."/>
            <person name="Devos K.M."/>
            <person name="Bennetzen J.L."/>
            <person name="Unver T."/>
            <person name="Budak H."/>
            <person name="Gulick P.J."/>
            <person name="Galiba G."/>
            <person name="Kalapos B."/>
            <person name="Nelson D.R."/>
            <person name="Li P."/>
            <person name="You F.M."/>
            <person name="Luo M.C."/>
            <person name="Dvorak J."/>
        </authorList>
    </citation>
    <scope>NUCLEOTIDE SEQUENCE [LARGE SCALE GENOMIC DNA]</scope>
    <source>
        <strain evidence="14">cv. AL8/78</strain>
    </source>
</reference>
<keyword evidence="3" id="KW-0597">Phosphoprotein</keyword>
<feature type="region of interest" description="Disordered" evidence="12">
    <location>
        <begin position="192"/>
        <end position="212"/>
    </location>
</feature>
<comment type="subunit">
    <text evidence="2">Homotrimer.</text>
</comment>
<dbReference type="Pfam" id="PF00447">
    <property type="entry name" value="HSF_DNA-bind"/>
    <property type="match status" value="1"/>
</dbReference>
<evidence type="ECO:0000256" key="6">
    <source>
        <dbReference type="ARBA" id="ARBA00023125"/>
    </source>
</evidence>
<dbReference type="PANTHER" id="PTHR10015">
    <property type="entry name" value="HEAT SHOCK TRANSCRIPTION FACTOR"/>
    <property type="match status" value="1"/>
</dbReference>
<feature type="domain" description="HSF-type DNA-binding" evidence="13">
    <location>
        <begin position="137"/>
        <end position="161"/>
    </location>
</feature>
<evidence type="ECO:0000256" key="9">
    <source>
        <dbReference type="ARBA" id="ARBA00055032"/>
    </source>
</evidence>
<evidence type="ECO:0000256" key="10">
    <source>
        <dbReference type="ARBA" id="ARBA00061350"/>
    </source>
</evidence>
<comment type="subcellular location">
    <subcellularLocation>
        <location evidence="1">Nucleus</location>
    </subcellularLocation>
</comment>
<dbReference type="SMART" id="SM00415">
    <property type="entry name" value="HSF"/>
    <property type="match status" value="1"/>
</dbReference>
<evidence type="ECO:0000313" key="15">
    <source>
        <dbReference type="Proteomes" id="UP000015105"/>
    </source>
</evidence>
<keyword evidence="4" id="KW-0805">Transcription regulation</keyword>
<name>A0A453SD02_AEGTS</name>
<dbReference type="PANTHER" id="PTHR10015:SF338">
    <property type="entry name" value="HEAT STRESS TRANSCRIPTION FACTOR A-2"/>
    <property type="match status" value="1"/>
</dbReference>
<organism evidence="14 15">
    <name type="scientific">Aegilops tauschii subsp. strangulata</name>
    <name type="common">Goatgrass</name>
    <dbReference type="NCBI Taxonomy" id="200361"/>
    <lineage>
        <taxon>Eukaryota</taxon>
        <taxon>Viridiplantae</taxon>
        <taxon>Streptophyta</taxon>
        <taxon>Embryophyta</taxon>
        <taxon>Tracheophyta</taxon>
        <taxon>Spermatophyta</taxon>
        <taxon>Magnoliopsida</taxon>
        <taxon>Liliopsida</taxon>
        <taxon>Poales</taxon>
        <taxon>Poaceae</taxon>
        <taxon>BOP clade</taxon>
        <taxon>Pooideae</taxon>
        <taxon>Triticodae</taxon>
        <taxon>Triticeae</taxon>
        <taxon>Triticinae</taxon>
        <taxon>Aegilops</taxon>
    </lineage>
</organism>
<keyword evidence="11" id="KW-0175">Coiled coil</keyword>
<dbReference type="SUPFAM" id="SSF46785">
    <property type="entry name" value="Winged helix' DNA-binding domain"/>
    <property type="match status" value="1"/>
</dbReference>
<dbReference type="Gramene" id="AET7Gv20898200.3">
    <property type="protein sequence ID" value="AET7Gv20898200.3"/>
    <property type="gene ID" value="AET7Gv20898200"/>
</dbReference>
<evidence type="ECO:0000256" key="4">
    <source>
        <dbReference type="ARBA" id="ARBA00023015"/>
    </source>
</evidence>
<dbReference type="InterPro" id="IPR000232">
    <property type="entry name" value="HSF_DNA-bd"/>
</dbReference>
<dbReference type="InterPro" id="IPR036390">
    <property type="entry name" value="WH_DNA-bd_sf"/>
</dbReference>
<dbReference type="GO" id="GO:0006357">
    <property type="term" value="P:regulation of transcription by RNA polymerase II"/>
    <property type="evidence" value="ECO:0007669"/>
    <property type="project" value="TreeGrafter"/>
</dbReference>
<dbReference type="PROSITE" id="PS00434">
    <property type="entry name" value="HSF_DOMAIN"/>
    <property type="match status" value="1"/>
</dbReference>
<evidence type="ECO:0000256" key="5">
    <source>
        <dbReference type="ARBA" id="ARBA00023016"/>
    </source>
</evidence>
<evidence type="ECO:0000313" key="14">
    <source>
        <dbReference type="EnsemblPlants" id="AET7Gv20898200.3"/>
    </source>
</evidence>
<keyword evidence="8" id="KW-0539">Nucleus</keyword>
<dbReference type="FunFam" id="1.10.10.10:FF:000367">
    <property type="entry name" value="Heat stress transcription factor A-8"/>
    <property type="match status" value="1"/>
</dbReference>
<proteinExistence type="inferred from homology"/>
<evidence type="ECO:0000256" key="11">
    <source>
        <dbReference type="SAM" id="Coils"/>
    </source>
</evidence>
<evidence type="ECO:0000256" key="12">
    <source>
        <dbReference type="SAM" id="MobiDB-lite"/>
    </source>
</evidence>
<dbReference type="GO" id="GO:0034605">
    <property type="term" value="P:cellular response to heat"/>
    <property type="evidence" value="ECO:0007669"/>
    <property type="project" value="TreeGrafter"/>
</dbReference>
<comment type="function">
    <text evidence="9">Transcriptional regulator that specifically binds DNA of heat shock promoter elements (HSE).</text>
</comment>
<dbReference type="GO" id="GO:0003700">
    <property type="term" value="F:DNA-binding transcription factor activity"/>
    <property type="evidence" value="ECO:0007669"/>
    <property type="project" value="InterPro"/>
</dbReference>
<reference evidence="14" key="3">
    <citation type="journal article" date="2017" name="Nature">
        <title>Genome sequence of the progenitor of the wheat D genome Aegilops tauschii.</title>
        <authorList>
            <person name="Luo M.C."/>
            <person name="Gu Y.Q."/>
            <person name="Puiu D."/>
            <person name="Wang H."/>
            <person name="Twardziok S.O."/>
            <person name="Deal K.R."/>
            <person name="Huo N."/>
            <person name="Zhu T."/>
            <person name="Wang L."/>
            <person name="Wang Y."/>
            <person name="McGuire P.E."/>
            <person name="Liu S."/>
            <person name="Long H."/>
            <person name="Ramasamy R.K."/>
            <person name="Rodriguez J.C."/>
            <person name="Van S.L."/>
            <person name="Yuan L."/>
            <person name="Wang Z."/>
            <person name="Xia Z."/>
            <person name="Xiao L."/>
            <person name="Anderson O.D."/>
            <person name="Ouyang S."/>
            <person name="Liang Y."/>
            <person name="Zimin A.V."/>
            <person name="Pertea G."/>
            <person name="Qi P."/>
            <person name="Bennetzen J.L."/>
            <person name="Dai X."/>
            <person name="Dawson M.W."/>
            <person name="Muller H.G."/>
            <person name="Kugler K."/>
            <person name="Rivarola-Duarte L."/>
            <person name="Spannagl M."/>
            <person name="Mayer K.F.X."/>
            <person name="Lu F.H."/>
            <person name="Bevan M.W."/>
            <person name="Leroy P."/>
            <person name="Li P."/>
            <person name="You F.M."/>
            <person name="Sun Q."/>
            <person name="Liu Z."/>
            <person name="Lyons E."/>
            <person name="Wicker T."/>
            <person name="Salzberg S.L."/>
            <person name="Devos K.M."/>
            <person name="Dvorak J."/>
        </authorList>
    </citation>
    <scope>NUCLEOTIDE SEQUENCE [LARGE SCALE GENOMIC DNA]</scope>
    <source>
        <strain evidence="14">cv. AL8/78</strain>
    </source>
</reference>
<keyword evidence="6" id="KW-0238">DNA-binding</keyword>
<feature type="coiled-coil region" evidence="11">
    <location>
        <begin position="219"/>
        <end position="253"/>
    </location>
</feature>
<protein>
    <recommendedName>
        <fullName evidence="13">HSF-type DNA-binding domain-containing protein</fullName>
    </recommendedName>
</protein>
<keyword evidence="5" id="KW-0346">Stress response</keyword>
<evidence type="ECO:0000256" key="3">
    <source>
        <dbReference type="ARBA" id="ARBA00022553"/>
    </source>
</evidence>
<dbReference type="Proteomes" id="UP000015105">
    <property type="component" value="Chromosome 7D"/>
</dbReference>
<dbReference type="AlphaFoldDB" id="A0A453SD02"/>
<dbReference type="Gene3D" id="1.10.10.10">
    <property type="entry name" value="Winged helix-like DNA-binding domain superfamily/Winged helix DNA-binding domain"/>
    <property type="match status" value="1"/>
</dbReference>
<dbReference type="GO" id="GO:0005634">
    <property type="term" value="C:nucleus"/>
    <property type="evidence" value="ECO:0007669"/>
    <property type="project" value="UniProtKB-SubCell"/>
</dbReference>
<dbReference type="PRINTS" id="PR00056">
    <property type="entry name" value="HSFDOMAIN"/>
</dbReference>
<accession>A0A453SD02</accession>
<keyword evidence="7" id="KW-0804">Transcription</keyword>
<evidence type="ECO:0000256" key="2">
    <source>
        <dbReference type="ARBA" id="ARBA00011233"/>
    </source>
</evidence>
<reference evidence="14" key="4">
    <citation type="submission" date="2019-03" db="UniProtKB">
        <authorList>
            <consortium name="EnsemblPlants"/>
        </authorList>
    </citation>
    <scope>IDENTIFICATION</scope>
</reference>
<sequence>HPLCLVLSRMFYPTPINTPQPPHSAPAKSDITHERATKRTLVYQLHSSQMDYAAAVTMDIKQEEPEMVVLDDDDDGDAGCCLAPTPLDLAAAAAVAPFLAKTFDMVEDPATDAVVSWGAARNSFVVWDPHAFAARLLPRHFKHANFSSFLRQLNTYGFRKVNPDRWEFANTGFLGGQRHLLAGIRRRRGADTGRRPAAALSPSSCAESAGGFGPVEGELEQLRRDREALKRELAGLKRQQEEARVTLLDMERRVQGTERRQEQCKAFLARAVRNPAFLANLARRNGLTAAAPAPAVDGKKKRRLLDAVPSPPPAEDGFTFEELALAAGVVEEAAAPTQGSGAGGVTTDMIWYELLEEGQAEIDVDVEDLVAAAGDMEPWGFGEEEVQDLMQQIDSFACSPSC</sequence>
<evidence type="ECO:0000259" key="13">
    <source>
        <dbReference type="PROSITE" id="PS00434"/>
    </source>
</evidence>
<dbReference type="InterPro" id="IPR036388">
    <property type="entry name" value="WH-like_DNA-bd_sf"/>
</dbReference>
<dbReference type="GO" id="GO:0000978">
    <property type="term" value="F:RNA polymerase II cis-regulatory region sequence-specific DNA binding"/>
    <property type="evidence" value="ECO:0007669"/>
    <property type="project" value="TreeGrafter"/>
</dbReference>
<keyword evidence="15" id="KW-1185">Reference proteome</keyword>
<dbReference type="STRING" id="200361.A0A453SD02"/>
<reference evidence="15" key="1">
    <citation type="journal article" date="2014" name="Science">
        <title>Ancient hybridizations among the ancestral genomes of bread wheat.</title>
        <authorList>
            <consortium name="International Wheat Genome Sequencing Consortium,"/>
            <person name="Marcussen T."/>
            <person name="Sandve S.R."/>
            <person name="Heier L."/>
            <person name="Spannagl M."/>
            <person name="Pfeifer M."/>
            <person name="Jakobsen K.S."/>
            <person name="Wulff B.B."/>
            <person name="Steuernagel B."/>
            <person name="Mayer K.F."/>
            <person name="Olsen O.A."/>
        </authorList>
    </citation>
    <scope>NUCLEOTIDE SEQUENCE [LARGE SCALE GENOMIC DNA]</scope>
    <source>
        <strain evidence="15">cv. AL8/78</strain>
    </source>
</reference>
<evidence type="ECO:0000256" key="7">
    <source>
        <dbReference type="ARBA" id="ARBA00023163"/>
    </source>
</evidence>
<dbReference type="EnsemblPlants" id="AET7Gv20898200.3">
    <property type="protein sequence ID" value="AET7Gv20898200.3"/>
    <property type="gene ID" value="AET7Gv20898200"/>
</dbReference>
<comment type="similarity">
    <text evidence="10">Belongs to the HSF family. Class A subfamily.</text>
</comment>